<sequence>MLNESVFLGHFSTLEVCLGAVLVHGASKCPIPGRLQRFVIKPS</sequence>
<name>A0A5E6R4C7_PSEFL</name>
<accession>A0A5E6R4C7</accession>
<dbReference type="EMBL" id="CABVGZ010000010">
    <property type="protein sequence ID" value="VVM62761.1"/>
    <property type="molecule type" value="Genomic_DNA"/>
</dbReference>
<reference evidence="1 2" key="1">
    <citation type="submission" date="2019-09" db="EMBL/GenBank/DDBJ databases">
        <authorList>
            <person name="Chandra G."/>
            <person name="Truman W A."/>
        </authorList>
    </citation>
    <scope>NUCLEOTIDE SEQUENCE [LARGE SCALE GENOMIC DNA]</scope>
    <source>
        <strain evidence="1">PS624</strain>
    </source>
</reference>
<dbReference type="Proteomes" id="UP000326241">
    <property type="component" value="Unassembled WGS sequence"/>
</dbReference>
<evidence type="ECO:0000313" key="1">
    <source>
        <dbReference type="EMBL" id="VVM62761.1"/>
    </source>
</evidence>
<evidence type="ECO:0000313" key="2">
    <source>
        <dbReference type="Proteomes" id="UP000326241"/>
    </source>
</evidence>
<organism evidence="1 2">
    <name type="scientific">Pseudomonas fluorescens</name>
    <dbReference type="NCBI Taxonomy" id="294"/>
    <lineage>
        <taxon>Bacteria</taxon>
        <taxon>Pseudomonadati</taxon>
        <taxon>Pseudomonadota</taxon>
        <taxon>Gammaproteobacteria</taxon>
        <taxon>Pseudomonadales</taxon>
        <taxon>Pseudomonadaceae</taxon>
        <taxon>Pseudomonas</taxon>
    </lineage>
</organism>
<dbReference type="AlphaFoldDB" id="A0A5E6R4C7"/>
<proteinExistence type="predicted"/>
<protein>
    <submittedName>
        <fullName evidence="1">Uncharacterized protein</fullName>
    </submittedName>
</protein>
<gene>
    <name evidence="1" type="ORF">PS624_01389</name>
</gene>